<organism evidence="1">
    <name type="scientific">Triticum aestivum</name>
    <name type="common">Wheat</name>
    <dbReference type="NCBI Taxonomy" id="4565"/>
    <lineage>
        <taxon>Eukaryota</taxon>
        <taxon>Viridiplantae</taxon>
        <taxon>Streptophyta</taxon>
        <taxon>Embryophyta</taxon>
        <taxon>Tracheophyta</taxon>
        <taxon>Spermatophyta</taxon>
        <taxon>Magnoliopsida</taxon>
        <taxon>Liliopsida</taxon>
        <taxon>Poales</taxon>
        <taxon>Poaceae</taxon>
        <taxon>BOP clade</taxon>
        <taxon>Pooideae</taxon>
        <taxon>Triticodae</taxon>
        <taxon>Triticeae</taxon>
        <taxon>Triticinae</taxon>
        <taxon>Triticum</taxon>
    </lineage>
</organism>
<comment type="caution">
    <text evidence="1">The sequence shown here is derived from an EMBL/GenBank/DDBJ whole genome shotgun (WGS) entry which is preliminary data.</text>
</comment>
<dbReference type="EMBL" id="CM022215">
    <property type="protein sequence ID" value="KAF7007144.1"/>
    <property type="molecule type" value="Genomic_DNA"/>
</dbReference>
<proteinExistence type="predicted"/>
<accession>A0A9R1EBD9</accession>
<sequence>AAAAAAAPG</sequence>
<feature type="non-terminal residue" evidence="1">
    <location>
        <position position="1"/>
    </location>
</feature>
<evidence type="ECO:0000313" key="1">
    <source>
        <dbReference type="EMBL" id="KAF7007144.1"/>
    </source>
</evidence>
<gene>
    <name evidence="1" type="ORF">CFC21_022105</name>
</gene>
<reference evidence="1" key="1">
    <citation type="journal article" date="2017" name="Gigascience">
        <title>The first near-complete assembly of the hexaploid bread wheat genome, Triticum aestivum.</title>
        <authorList>
            <person name="Zimin A.V."/>
            <person name="Puiu D."/>
            <person name="Hall R."/>
            <person name="Kingan S."/>
            <person name="Clavijo B.J."/>
            <person name="Salzberg S.L."/>
        </authorList>
    </citation>
    <scope>NUCLEOTIDE SEQUENCE</scope>
    <source>
        <tissue evidence="1">Leaf</tissue>
    </source>
</reference>
<dbReference type="Proteomes" id="UP000815260">
    <property type="component" value="Chromosome 2B"/>
</dbReference>
<name>A0A9R1EBD9_WHEAT</name>
<protein>
    <submittedName>
        <fullName evidence="1">Uncharacterized protein</fullName>
    </submittedName>
</protein>
<reference evidence="1" key="2">
    <citation type="submission" date="2020-03" db="EMBL/GenBank/DDBJ databases">
        <title>The second near-complete assembly of the hexaploid bread wheat (Triticum aestivum) genome.</title>
        <authorList>
            <person name="Zimin A.V."/>
            <person name="Puiu D."/>
            <person name="Shumante A."/>
            <person name="Alonge M."/>
            <person name="Salzberg S.L."/>
        </authorList>
    </citation>
    <scope>NUCLEOTIDE SEQUENCE</scope>
    <source>
        <tissue evidence="1">Leaf</tissue>
    </source>
</reference>
<feature type="non-terminal residue" evidence="1">
    <location>
        <position position="9"/>
    </location>
</feature>